<comment type="caution">
    <text evidence="1">The sequence shown here is derived from an EMBL/GenBank/DDBJ whole genome shotgun (WGS) entry which is preliminary data.</text>
</comment>
<accession>A0A5J4UKT4</accession>
<sequence>MDPKSISVEVVGDIDYEPSENDYTQEENLFKHIKDHNSDCLITFDPAIQNGIAKFEIQIVGGFFDKPRLESSYINVFMTSVNDSFKITQFERLAEPSSQFKSGQSTPLEYGGFWELHDKKKCKIQ</sequence>
<evidence type="ECO:0000313" key="1">
    <source>
        <dbReference type="EMBL" id="KAA6371276.1"/>
    </source>
</evidence>
<proteinExistence type="predicted"/>
<evidence type="ECO:0000313" key="2">
    <source>
        <dbReference type="Proteomes" id="UP000324800"/>
    </source>
</evidence>
<dbReference type="Proteomes" id="UP000324800">
    <property type="component" value="Unassembled WGS sequence"/>
</dbReference>
<gene>
    <name evidence="1" type="ORF">EZS28_033197</name>
</gene>
<protein>
    <submittedName>
        <fullName evidence="1">Uncharacterized protein</fullName>
    </submittedName>
</protein>
<reference evidence="1 2" key="1">
    <citation type="submission" date="2019-03" db="EMBL/GenBank/DDBJ databases">
        <title>Single cell metagenomics reveals metabolic interactions within the superorganism composed of flagellate Streblomastix strix and complex community of Bacteroidetes bacteria on its surface.</title>
        <authorList>
            <person name="Treitli S.C."/>
            <person name="Kolisko M."/>
            <person name="Husnik F."/>
            <person name="Keeling P."/>
            <person name="Hampl V."/>
        </authorList>
    </citation>
    <scope>NUCLEOTIDE SEQUENCE [LARGE SCALE GENOMIC DNA]</scope>
    <source>
        <strain evidence="1">ST1C</strain>
    </source>
</reference>
<dbReference type="AlphaFoldDB" id="A0A5J4UKT4"/>
<dbReference type="EMBL" id="SNRW01014626">
    <property type="protein sequence ID" value="KAA6371276.1"/>
    <property type="molecule type" value="Genomic_DNA"/>
</dbReference>
<name>A0A5J4UKT4_9EUKA</name>
<organism evidence="1 2">
    <name type="scientific">Streblomastix strix</name>
    <dbReference type="NCBI Taxonomy" id="222440"/>
    <lineage>
        <taxon>Eukaryota</taxon>
        <taxon>Metamonada</taxon>
        <taxon>Preaxostyla</taxon>
        <taxon>Oxymonadida</taxon>
        <taxon>Streblomastigidae</taxon>
        <taxon>Streblomastix</taxon>
    </lineage>
</organism>